<accession>A0A177B5J0</accession>
<dbReference type="GO" id="GO:0032039">
    <property type="term" value="C:integrator complex"/>
    <property type="evidence" value="ECO:0007669"/>
    <property type="project" value="TreeGrafter"/>
</dbReference>
<dbReference type="GO" id="GO:0034472">
    <property type="term" value="P:snRNA 3'-end processing"/>
    <property type="evidence" value="ECO:0007669"/>
    <property type="project" value="InterPro"/>
</dbReference>
<dbReference type="OrthoDB" id="64340at2759"/>
<sequence>MLILKNKNNYEMDAERLEKILNYTTLEFIVNPNDFSYILPQIEEKTAFSYCRTFLEMMQVYFNDSEIVRQDKKPKEIKKWKKVPVRFYSLIGLSLNVADYYKWNYNILRKYLKTIHLKILVGCLLRMSLSKSEKYSKRLINVFDGSEHILNFGLCCQEFKNELKQYQENGKLLSIDKKDVENTIPLISKYIEMSDSFWEFDNIDARCAKIVYLSFYLRIQMEESMFDTWKNEFTTNYLKKFDRPNNIFSDWIPRNSQVDNLFTPETVNVIMDKIDWSRIFVTVLINTLNEHVNYVVDNVKFLNTFQNIKVSQYFILDSIGRFHIYRKNYVLALDCYVKLLNQIDLIQCQEDIYENLSFSDIISFCYLSHYKAKQFYESNDFILEKLRGMKSKWNIQSLTRIDETGDEFIEKVSQIKCRLEKFSFWQKLSEKENLYNELLDAISKQNLTQLLKALLNSLDKGFYFSLPMRIRLVYRMQCDENIRSENIDYLSNYPKLWSIESTNKFILFNVFLSICQYPIFVPGLFSMVLNKSVIFKGTTYVSNDRIISNFLVALKRRANFVQLKRLRSVIDRIRRIGSNPVQKETPKKKFDKSANRLCPLFYINTELSASYDKSQIIQILENLPIGKKLCDYKNLTKLSKLNEQYYHLINNKFSSKLALASLLLYKNQILVSNRLFHHVYHLLLAVETLVKQSHNHLARLIRFEHTYICVVAHCNFCILPSSVFSEHRNLLLNHLNLGNNLLKTSNTIRFDIYKSEKCETKLTLENSHWKPTSHHMFIKNIAFISPIQFNNYLNDFDRGHYIFKDAILKNATVTKKIFQFPNTLNEYISSFRSNAQIPSLDWLIHFYSFQLNFYCQLYFMDISYVGPHVDSIEAFNYDTSRNISKLLHNMKLMLITFKTSHENHKHYASFTKFTSIIQNLINLCISIKTCARISENSDVFVLFKTESIVKIIPDMDIRRNARLLCESFIFCLVTDDSSAEKKHTFRSIYNQFNSTYSKNVFFDSNYFLHITSTNMVLDVEFEKFLTSQFIIRFIQTCNCVALLRILLSLLFQVFLAHSEYDDAIFELNNIWPTKHSLSSMMRSSFTRNATCISQLESLFNVTLTRIMKLDSQECYYYYARGLSLTTVFEPKYNHDALRNYVEYIRLKSNNFSQDLLRFMFDGPVMEHDEFFKSAYTSMLQCCINLKWYTISIIFSLLQKPHINYTQVFQLIKQSPTFDSSDRLYQYIWDLSVLEYMLNYFTTSNYYNKSLVVKKCIQKLEMNYSNPNEVIFQAYMNKLIRFFRFMDKILNY</sequence>
<name>A0A177B5J0_9BILA</name>
<keyword evidence="8" id="KW-1185">Reference proteome</keyword>
<evidence type="ECO:0000256" key="3">
    <source>
        <dbReference type="ARBA" id="ARBA00007147"/>
    </source>
</evidence>
<comment type="similarity">
    <text evidence="3">Belongs to the Integrator subunit 8 family.</text>
</comment>
<feature type="domain" description="INTS8 TPR repeats" evidence="6">
    <location>
        <begin position="954"/>
        <end position="1286"/>
    </location>
</feature>
<dbReference type="Proteomes" id="UP000078046">
    <property type="component" value="Unassembled WGS sequence"/>
</dbReference>
<comment type="subcellular location">
    <subcellularLocation>
        <location evidence="2">Chromosome</location>
    </subcellularLocation>
    <subcellularLocation>
        <location evidence="1">Nucleus</location>
    </subcellularLocation>
</comment>
<dbReference type="PANTHER" id="PTHR13350">
    <property type="entry name" value="INTEGRATOR COMPLEX SUBUNIT 8"/>
    <property type="match status" value="1"/>
</dbReference>
<evidence type="ECO:0000259" key="6">
    <source>
        <dbReference type="Pfam" id="PF25756"/>
    </source>
</evidence>
<evidence type="ECO:0000313" key="7">
    <source>
        <dbReference type="EMBL" id="OAF69516.1"/>
    </source>
</evidence>
<evidence type="ECO:0000256" key="1">
    <source>
        <dbReference type="ARBA" id="ARBA00004123"/>
    </source>
</evidence>
<evidence type="ECO:0000256" key="2">
    <source>
        <dbReference type="ARBA" id="ARBA00004286"/>
    </source>
</evidence>
<comment type="caution">
    <text evidence="7">The sequence shown here is derived from an EMBL/GenBank/DDBJ whole genome shotgun (WGS) entry which is preliminary data.</text>
</comment>
<proteinExistence type="inferred from homology"/>
<evidence type="ECO:0000313" key="8">
    <source>
        <dbReference type="Proteomes" id="UP000078046"/>
    </source>
</evidence>
<dbReference type="EMBL" id="LWCA01000269">
    <property type="protein sequence ID" value="OAF69516.1"/>
    <property type="molecule type" value="Genomic_DNA"/>
</dbReference>
<evidence type="ECO:0000256" key="4">
    <source>
        <dbReference type="ARBA" id="ARBA00022454"/>
    </source>
</evidence>
<reference evidence="7 8" key="1">
    <citation type="submission" date="2016-04" db="EMBL/GenBank/DDBJ databases">
        <title>The genome of Intoshia linei affirms orthonectids as highly simplified spiralians.</title>
        <authorList>
            <person name="Mikhailov K.V."/>
            <person name="Slusarev G.S."/>
            <person name="Nikitin M.A."/>
            <person name="Logacheva M.D."/>
            <person name="Penin A."/>
            <person name="Aleoshin V."/>
            <person name="Panchin Y.V."/>
        </authorList>
    </citation>
    <scope>NUCLEOTIDE SEQUENCE [LARGE SCALE GENOMIC DNA]</scope>
    <source>
        <strain evidence="7">Intl2013</strain>
        <tissue evidence="7">Whole animal</tissue>
    </source>
</reference>
<dbReference type="Pfam" id="PF25756">
    <property type="entry name" value="TPR_INTS8"/>
    <property type="match status" value="1"/>
</dbReference>
<dbReference type="PANTHER" id="PTHR13350:SF1">
    <property type="entry name" value="INTEGRATOR COMPLEX SUBUNIT 8"/>
    <property type="match status" value="1"/>
</dbReference>
<gene>
    <name evidence="7" type="ORF">A3Q56_02686</name>
</gene>
<organism evidence="7 8">
    <name type="scientific">Intoshia linei</name>
    <dbReference type="NCBI Taxonomy" id="1819745"/>
    <lineage>
        <taxon>Eukaryota</taxon>
        <taxon>Metazoa</taxon>
        <taxon>Spiralia</taxon>
        <taxon>Lophotrochozoa</taxon>
        <taxon>Mesozoa</taxon>
        <taxon>Orthonectida</taxon>
        <taxon>Rhopaluridae</taxon>
        <taxon>Intoshia</taxon>
    </lineage>
</organism>
<protein>
    <recommendedName>
        <fullName evidence="6">INTS8 TPR repeats domain-containing protein</fullName>
    </recommendedName>
</protein>
<keyword evidence="5" id="KW-0539">Nucleus</keyword>
<dbReference type="InterPro" id="IPR038751">
    <property type="entry name" value="INTS8"/>
</dbReference>
<evidence type="ECO:0000256" key="5">
    <source>
        <dbReference type="ARBA" id="ARBA00023242"/>
    </source>
</evidence>
<dbReference type="InterPro" id="IPR057980">
    <property type="entry name" value="TPR_INTS8"/>
</dbReference>
<dbReference type="GO" id="GO:0005694">
    <property type="term" value="C:chromosome"/>
    <property type="evidence" value="ECO:0007669"/>
    <property type="project" value="UniProtKB-SubCell"/>
</dbReference>
<keyword evidence="4" id="KW-0158">Chromosome</keyword>